<dbReference type="AlphaFoldDB" id="A0A645B4R8"/>
<name>A0A645B4R8_9ZZZZ</name>
<sequence>MPRAEAAPEEWVLWAETNRKLTEKAARDIPDKQLGLRFASVMIPYNEATADYYDARLLEREKLAETYQSYCTKHNVDNKAEYIDYATVIWLDMECSTGYMTWRNASEALIHEITLWQKITRDDVKNQTPRYRAYLAAKLNRLANSRGE</sequence>
<gene>
    <name evidence="1" type="ORF">SDC9_106903</name>
</gene>
<organism evidence="1">
    <name type="scientific">bioreactor metagenome</name>
    <dbReference type="NCBI Taxonomy" id="1076179"/>
    <lineage>
        <taxon>unclassified sequences</taxon>
        <taxon>metagenomes</taxon>
        <taxon>ecological metagenomes</taxon>
    </lineage>
</organism>
<proteinExistence type="predicted"/>
<comment type="caution">
    <text evidence="1">The sequence shown here is derived from an EMBL/GenBank/DDBJ whole genome shotgun (WGS) entry which is preliminary data.</text>
</comment>
<evidence type="ECO:0000313" key="1">
    <source>
        <dbReference type="EMBL" id="MPM60056.1"/>
    </source>
</evidence>
<protein>
    <submittedName>
        <fullName evidence="1">Uncharacterized protein</fullName>
    </submittedName>
</protein>
<reference evidence="1" key="1">
    <citation type="submission" date="2019-08" db="EMBL/GenBank/DDBJ databases">
        <authorList>
            <person name="Kucharzyk K."/>
            <person name="Murdoch R.W."/>
            <person name="Higgins S."/>
            <person name="Loffler F."/>
        </authorList>
    </citation>
    <scope>NUCLEOTIDE SEQUENCE</scope>
</reference>
<dbReference type="EMBL" id="VSSQ01017604">
    <property type="protein sequence ID" value="MPM60056.1"/>
    <property type="molecule type" value="Genomic_DNA"/>
</dbReference>
<accession>A0A645B4R8</accession>